<evidence type="ECO:0000313" key="2">
    <source>
        <dbReference type="Proteomes" id="UP000722336"/>
    </source>
</evidence>
<dbReference type="CDD" id="cd00719">
    <property type="entry name" value="GIY-YIG_SF"/>
    <property type="match status" value="1"/>
</dbReference>
<organism evidence="1 2">
    <name type="scientific">Pacificimonas pallii</name>
    <dbReference type="NCBI Taxonomy" id="2827236"/>
    <lineage>
        <taxon>Bacteria</taxon>
        <taxon>Pseudomonadati</taxon>
        <taxon>Pseudomonadota</taxon>
        <taxon>Alphaproteobacteria</taxon>
        <taxon>Sphingomonadales</taxon>
        <taxon>Sphingosinicellaceae</taxon>
        <taxon>Pacificimonas</taxon>
    </lineage>
</organism>
<dbReference type="Proteomes" id="UP000722336">
    <property type="component" value="Unassembled WGS sequence"/>
</dbReference>
<dbReference type="EMBL" id="JAGSPA010000001">
    <property type="protein sequence ID" value="MBV7256129.1"/>
    <property type="molecule type" value="Genomic_DNA"/>
</dbReference>
<proteinExistence type="predicted"/>
<protein>
    <submittedName>
        <fullName evidence="1">GIY-YIG nuclease family protein</fullName>
    </submittedName>
</protein>
<sequence length="223" mass="25274">MSKANFANRWELKKLIDAIAEEAGLLAGPAAYVVYLIYDPSRRDPHRQYRGLPLYVGETSELAKRFKSHMRRVLGLNGTNGSVHAEIYRMAQDGALPGVTVLGISNARAESLEVELRWAQKLLHHGYRLFNRMPGQAKAVNEHQYRRKQRDRLWRMTLAEAYAAKISMSLHCPSGCFSTNVDIRHYTGGDFPYRRLSVLKRKLKPCGACGKRLSASFEERPAA</sequence>
<dbReference type="RefSeq" id="WP_218444575.1">
    <property type="nucleotide sequence ID" value="NZ_JAGSPA010000001.1"/>
</dbReference>
<keyword evidence="2" id="KW-1185">Reference proteome</keyword>
<accession>A0ABS6SCM2</accession>
<reference evidence="1 2" key="1">
    <citation type="submission" date="2021-04" db="EMBL/GenBank/DDBJ databases">
        <authorList>
            <person name="Pira H."/>
            <person name="Risdian C."/>
            <person name="Wink J."/>
        </authorList>
    </citation>
    <scope>NUCLEOTIDE SEQUENCE [LARGE SCALE GENOMIC DNA]</scope>
    <source>
        <strain evidence="1 2">WHA3</strain>
    </source>
</reference>
<evidence type="ECO:0000313" key="1">
    <source>
        <dbReference type="EMBL" id="MBV7256129.1"/>
    </source>
</evidence>
<comment type="caution">
    <text evidence="1">The sequence shown here is derived from an EMBL/GenBank/DDBJ whole genome shotgun (WGS) entry which is preliminary data.</text>
</comment>
<name>A0ABS6SCM2_9SPHN</name>
<gene>
    <name evidence="1" type="ORF">KCG44_04955</name>
</gene>